<proteinExistence type="predicted"/>
<feature type="region of interest" description="Disordered" evidence="1">
    <location>
        <begin position="397"/>
        <end position="511"/>
    </location>
</feature>
<comment type="caution">
    <text evidence="2">The sequence shown here is derived from an EMBL/GenBank/DDBJ whole genome shotgun (WGS) entry which is preliminary data.</text>
</comment>
<name>A0A836H210_9TRYP</name>
<sequence>MHYSASTQRLLDELAARERRVLQQLCELSGMNQSPIAPSRSYASLPVTPERLNTVSPHPAPSAPLSLLPSSPSAVIEREDYHEEKPSCRERGKNHLDAHFTSRGATENLERDLQRLQYLLRHSPLIGVPPVLMGAGHENGSEATGAQKPLHRLMADGEGGAAAVHEKRTRGARGPNLSASPVTPEVKRDRREAHAYFAPPPPLASLPSHSGMSPRPPSGGSASPTQRSSVLDMGEELGDADMTPASDALTPFAEAAAGAVCGGAEEKRRRTSAAMPTERPSAKTLGAVQVRPYRDSDDTVSSEEYDRQPAVPAAASSTGAWQRSPVRWFSSAAAAASASNSAPPHDGREKAEEVEMLCASALDTWAAHRSAHQQARGVTHFNSASMATSLPLKERLSRALHPSRSPSHSEVQHNLHAPPHPALPSTSPPPRVPGPSSFPLGRNCQAGASTAEPTSPMPALGEDGAAPPFAATSPRHTVTPQPRVHSRGGQHGNRASVEAQAPRAAATSPLGAMQTASWYALKAFYARQSDTGALLTPLREMDLA</sequence>
<dbReference type="EMBL" id="JAFEUZ010000029">
    <property type="protein sequence ID" value="KAG5473763.1"/>
    <property type="molecule type" value="Genomic_DNA"/>
</dbReference>
<organism evidence="2 3">
    <name type="scientific">Leishmania martiniquensis</name>
    <dbReference type="NCBI Taxonomy" id="1580590"/>
    <lineage>
        <taxon>Eukaryota</taxon>
        <taxon>Discoba</taxon>
        <taxon>Euglenozoa</taxon>
        <taxon>Kinetoplastea</taxon>
        <taxon>Metakinetoplastina</taxon>
        <taxon>Trypanosomatida</taxon>
        <taxon>Trypanosomatidae</taxon>
        <taxon>Leishmaniinae</taxon>
        <taxon>Leishmania</taxon>
    </lineage>
</organism>
<dbReference type="RefSeq" id="XP_067176997.1">
    <property type="nucleotide sequence ID" value="XM_067321902.1"/>
</dbReference>
<protein>
    <submittedName>
        <fullName evidence="2">Uncharacterized protein</fullName>
    </submittedName>
</protein>
<dbReference type="Proteomes" id="UP000673552">
    <property type="component" value="Unassembled WGS sequence"/>
</dbReference>
<gene>
    <name evidence="2" type="ORF">LSCM1_04393</name>
</gene>
<feature type="compositionally biased region" description="Basic and acidic residues" evidence="1">
    <location>
        <begin position="83"/>
        <end position="100"/>
    </location>
</feature>
<keyword evidence="3" id="KW-1185">Reference proteome</keyword>
<dbReference type="GeneID" id="92514414"/>
<feature type="region of interest" description="Disordered" evidence="1">
    <location>
        <begin position="83"/>
        <end position="103"/>
    </location>
</feature>
<feature type="compositionally biased region" description="Pro residues" evidence="1">
    <location>
        <begin position="418"/>
        <end position="433"/>
    </location>
</feature>
<feature type="compositionally biased region" description="Basic and acidic residues" evidence="1">
    <location>
        <begin position="185"/>
        <end position="194"/>
    </location>
</feature>
<feature type="region of interest" description="Disordered" evidence="1">
    <location>
        <begin position="50"/>
        <end position="70"/>
    </location>
</feature>
<dbReference type="OrthoDB" id="264782at2759"/>
<evidence type="ECO:0000256" key="1">
    <source>
        <dbReference type="SAM" id="MobiDB-lite"/>
    </source>
</evidence>
<evidence type="ECO:0000313" key="2">
    <source>
        <dbReference type="EMBL" id="KAG5473763.1"/>
    </source>
</evidence>
<evidence type="ECO:0000313" key="3">
    <source>
        <dbReference type="Proteomes" id="UP000673552"/>
    </source>
</evidence>
<reference evidence="3" key="1">
    <citation type="journal article" date="2021" name="Microbiol. Resour. Announc.">
        <title>LGAAP: Leishmaniinae Genome Assembly and Annotation Pipeline.</title>
        <authorList>
            <person name="Almutairi H."/>
            <person name="Urbaniak M.D."/>
            <person name="Bates M.D."/>
            <person name="Jariyapan N."/>
            <person name="Kwakye-Nuako G."/>
            <person name="Thomaz-Soccol V."/>
            <person name="Al-Salem W.S."/>
            <person name="Dillon R.J."/>
            <person name="Bates P.A."/>
            <person name="Gatherer D."/>
        </authorList>
    </citation>
    <scope>NUCLEOTIDE SEQUENCE [LARGE SCALE GENOMIC DNA]</scope>
</reference>
<feature type="compositionally biased region" description="Low complexity" evidence="1">
    <location>
        <begin position="205"/>
        <end position="224"/>
    </location>
</feature>
<dbReference type="AlphaFoldDB" id="A0A836H210"/>
<feature type="region of interest" description="Disordered" evidence="1">
    <location>
        <begin position="263"/>
        <end position="318"/>
    </location>
</feature>
<accession>A0A836H210</accession>
<reference evidence="3" key="2">
    <citation type="journal article" date="2021" name="Sci. Data">
        <title>Chromosome-scale genome sequencing, assembly and annotation of six genomes from subfamily Leishmaniinae.</title>
        <authorList>
            <person name="Almutairi H."/>
            <person name="Urbaniak M.D."/>
            <person name="Bates M.D."/>
            <person name="Jariyapan N."/>
            <person name="Kwakye-Nuako G."/>
            <person name="Thomaz Soccol V."/>
            <person name="Al-Salem W.S."/>
            <person name="Dillon R.J."/>
            <person name="Bates P.A."/>
            <person name="Gatherer D."/>
        </authorList>
    </citation>
    <scope>NUCLEOTIDE SEQUENCE [LARGE SCALE GENOMIC DNA]</scope>
</reference>
<dbReference type="KEGG" id="lmat:92514414"/>
<feature type="region of interest" description="Disordered" evidence="1">
    <location>
        <begin position="161"/>
        <end position="228"/>
    </location>
</feature>